<reference evidence="2 3" key="1">
    <citation type="submission" date="2021-02" db="EMBL/GenBank/DDBJ databases">
        <title>De Novo genome assembly of isolated myxobacteria.</title>
        <authorList>
            <person name="Stevens D.C."/>
        </authorList>
    </citation>
    <scope>NUCLEOTIDE SEQUENCE [LARGE SCALE GENOMIC DNA]</scope>
    <source>
        <strain evidence="3">SCPEA02</strain>
    </source>
</reference>
<dbReference type="Proteomes" id="UP000662747">
    <property type="component" value="Chromosome"/>
</dbReference>
<organism evidence="2 3">
    <name type="scientific">Pyxidicoccus parkwayensis</name>
    <dbReference type="NCBI Taxonomy" id="2813578"/>
    <lineage>
        <taxon>Bacteria</taxon>
        <taxon>Pseudomonadati</taxon>
        <taxon>Myxococcota</taxon>
        <taxon>Myxococcia</taxon>
        <taxon>Myxococcales</taxon>
        <taxon>Cystobacterineae</taxon>
        <taxon>Myxococcaceae</taxon>
        <taxon>Pyxidicoccus</taxon>
    </lineage>
</organism>
<feature type="chain" id="PRO_5047113120" evidence="1">
    <location>
        <begin position="36"/>
        <end position="81"/>
    </location>
</feature>
<dbReference type="RefSeq" id="WP_206722469.1">
    <property type="nucleotide sequence ID" value="NZ_CP071090.1"/>
</dbReference>
<evidence type="ECO:0000313" key="2">
    <source>
        <dbReference type="EMBL" id="QSQ20889.1"/>
    </source>
</evidence>
<gene>
    <name evidence="2" type="ORF">JY651_37555</name>
</gene>
<keyword evidence="1" id="KW-0732">Signal</keyword>
<evidence type="ECO:0000313" key="3">
    <source>
        <dbReference type="Proteomes" id="UP000662747"/>
    </source>
</evidence>
<dbReference type="PROSITE" id="PS51318">
    <property type="entry name" value="TAT"/>
    <property type="match status" value="1"/>
</dbReference>
<dbReference type="EMBL" id="CP071090">
    <property type="protein sequence ID" value="QSQ20889.1"/>
    <property type="molecule type" value="Genomic_DNA"/>
</dbReference>
<sequence length="81" mass="8153">MAGDSSNRRTFLKVAGLTAVSTLLPTGLGMSVASAAPAAMGGAVELWLLDTGLGTLDADLYTAARQDLANAVAARGESLPY</sequence>
<proteinExistence type="predicted"/>
<accession>A0ABX7NRB6</accession>
<name>A0ABX7NRB6_9BACT</name>
<dbReference type="InterPro" id="IPR006311">
    <property type="entry name" value="TAT_signal"/>
</dbReference>
<feature type="signal peptide" evidence="1">
    <location>
        <begin position="1"/>
        <end position="35"/>
    </location>
</feature>
<evidence type="ECO:0000256" key="1">
    <source>
        <dbReference type="SAM" id="SignalP"/>
    </source>
</evidence>
<protein>
    <submittedName>
        <fullName evidence="2">Uncharacterized protein</fullName>
    </submittedName>
</protein>
<keyword evidence="3" id="KW-1185">Reference proteome</keyword>